<feature type="coiled-coil region" evidence="1">
    <location>
        <begin position="445"/>
        <end position="496"/>
    </location>
</feature>
<proteinExistence type="predicted"/>
<sequence>MAEQPLPMTDEQADENFWLSCFFLRNLPANIPPQQLSSWVSETFQKRCTRIVYADDVMKDVCRSGSYLIELSSPTARSIFSRQGRGENFFFNIRLHCEEVRSEQFAKKAFLADVSLNPLQSPGGTLAGTMDRPTSPQAHQAHHLPHIPQEESSLARRCLLLWQVEDHTFPVSMDTIMQLFQGCLGEAVKQTTILVPNSRNTRDKMMIEFSSEESVGRVLKAFDPKARTLAVPVKLQAVKKRAGNFAKRCLSEAEHLATINNAYNKKKDGRKKNPHNQYQYNIQSPVASIPQQHDFGFSRNFELQSPLPPPLFPEPATKSQLGGLDPPINLESLLPRDGEAPIGDPSDTLGLSFMALGQSSSSNLRNESSSFPNFSLPFVDYPDGPSQEDPACLLPLILDSANDHDEPAPPWGGINSDSQGLEHLWGGNRNSFPDSNSNDDTPGRTFELEQKLHATERENAALIEQAIITERELHTLKEEMREKDLLIESLRKQLEEKDEPLTAQR</sequence>
<gene>
    <name evidence="3" type="ORF">CYCCA115_LOCUS23448</name>
</gene>
<reference evidence="3" key="1">
    <citation type="submission" date="2023-08" db="EMBL/GenBank/DDBJ databases">
        <authorList>
            <person name="Audoor S."/>
            <person name="Bilcke G."/>
        </authorList>
    </citation>
    <scope>NUCLEOTIDE SEQUENCE</scope>
</reference>
<comment type="caution">
    <text evidence="3">The sequence shown here is derived from an EMBL/GenBank/DDBJ whole genome shotgun (WGS) entry which is preliminary data.</text>
</comment>
<keyword evidence="4" id="KW-1185">Reference proteome</keyword>
<dbReference type="AlphaFoldDB" id="A0AAD2PXY2"/>
<feature type="region of interest" description="Disordered" evidence="2">
    <location>
        <begin position="410"/>
        <end position="443"/>
    </location>
</feature>
<dbReference type="EMBL" id="CAKOGP040002413">
    <property type="protein sequence ID" value="CAJ1968894.1"/>
    <property type="molecule type" value="Genomic_DNA"/>
</dbReference>
<evidence type="ECO:0000313" key="4">
    <source>
        <dbReference type="Proteomes" id="UP001295423"/>
    </source>
</evidence>
<accession>A0AAD2PXY2</accession>
<evidence type="ECO:0000256" key="2">
    <source>
        <dbReference type="SAM" id="MobiDB-lite"/>
    </source>
</evidence>
<evidence type="ECO:0000256" key="1">
    <source>
        <dbReference type="SAM" id="Coils"/>
    </source>
</evidence>
<keyword evidence="1" id="KW-0175">Coiled coil</keyword>
<name>A0AAD2PXY2_9STRA</name>
<organism evidence="3 4">
    <name type="scientific">Cylindrotheca closterium</name>
    <dbReference type="NCBI Taxonomy" id="2856"/>
    <lineage>
        <taxon>Eukaryota</taxon>
        <taxon>Sar</taxon>
        <taxon>Stramenopiles</taxon>
        <taxon>Ochrophyta</taxon>
        <taxon>Bacillariophyta</taxon>
        <taxon>Bacillariophyceae</taxon>
        <taxon>Bacillariophycidae</taxon>
        <taxon>Bacillariales</taxon>
        <taxon>Bacillariaceae</taxon>
        <taxon>Cylindrotheca</taxon>
    </lineage>
</organism>
<dbReference type="Proteomes" id="UP001295423">
    <property type="component" value="Unassembled WGS sequence"/>
</dbReference>
<feature type="compositionally biased region" description="Polar residues" evidence="2">
    <location>
        <begin position="428"/>
        <end position="440"/>
    </location>
</feature>
<protein>
    <submittedName>
        <fullName evidence="3">Uncharacterized protein</fullName>
    </submittedName>
</protein>
<evidence type="ECO:0000313" key="3">
    <source>
        <dbReference type="EMBL" id="CAJ1968894.1"/>
    </source>
</evidence>